<reference evidence="1 2" key="1">
    <citation type="submission" date="2023-01" db="EMBL/GenBank/DDBJ databases">
        <title>Analysis of 21 Apiospora genomes using comparative genomics revels a genus with tremendous synthesis potential of carbohydrate active enzymes and secondary metabolites.</title>
        <authorList>
            <person name="Sorensen T."/>
        </authorList>
    </citation>
    <scope>NUCLEOTIDE SEQUENCE [LARGE SCALE GENOMIC DNA]</scope>
    <source>
        <strain evidence="1 2">CBS 33761</strain>
    </source>
</reference>
<dbReference type="InterPro" id="IPR011333">
    <property type="entry name" value="SKP1/BTB/POZ_sf"/>
</dbReference>
<accession>A0ABR1SCB6</accession>
<proteinExistence type="predicted"/>
<keyword evidence="2" id="KW-1185">Reference proteome</keyword>
<sequence length="424" mass="47447">MEGKLYELDPKGDVILTLRNPNAPFAAGIEDELQYRRDAQVTAEVIHLLKGIGAKKENKKQKKQKKRANIYAVTTPIEPLNEAANGPVAELEVLAENASYSTSFPRTVQGGSQLELRIRLSSKHLSLASPVFEKMLGGPWREGTATVPGSDHPVGAEDWDVDALLILMRIIHGRTREVPRSVSLELLAKIAVLVDYYECYEVTELVTERWIEKLKWPLPQEFGRDLVLWCLVSWVFCEADLFQTVTKTTIMKCEGPLPTLGLPIPNIIVGKQFHERLIFSLITMLEAIDRKRRESIDQIIAGLHDLLVDLRDNRLGCSFECSSILLGALTKQMNSNGILGLKAGSSLLGFSLEVTSKATRETQSPRWCSIPQVNLFGPSSRVEHSCNLQSLVQSKVQGLDHVVIGLQWSDFGKNRDLRRMHFSL</sequence>
<comment type="caution">
    <text evidence="1">The sequence shown here is derived from an EMBL/GenBank/DDBJ whole genome shotgun (WGS) entry which is preliminary data.</text>
</comment>
<protein>
    <recommendedName>
        <fullName evidence="3">BTB domain-containing protein</fullName>
    </recommendedName>
</protein>
<evidence type="ECO:0000313" key="1">
    <source>
        <dbReference type="EMBL" id="KAK8029510.1"/>
    </source>
</evidence>
<name>A0ABR1SCB6_9PEZI</name>
<organism evidence="1 2">
    <name type="scientific">Apiospora rasikravindrae</name>
    <dbReference type="NCBI Taxonomy" id="990691"/>
    <lineage>
        <taxon>Eukaryota</taxon>
        <taxon>Fungi</taxon>
        <taxon>Dikarya</taxon>
        <taxon>Ascomycota</taxon>
        <taxon>Pezizomycotina</taxon>
        <taxon>Sordariomycetes</taxon>
        <taxon>Xylariomycetidae</taxon>
        <taxon>Amphisphaeriales</taxon>
        <taxon>Apiosporaceae</taxon>
        <taxon>Apiospora</taxon>
    </lineage>
</organism>
<gene>
    <name evidence="1" type="ORF">PG993_010801</name>
</gene>
<dbReference type="Gene3D" id="3.30.710.10">
    <property type="entry name" value="Potassium Channel Kv1.1, Chain A"/>
    <property type="match status" value="1"/>
</dbReference>
<evidence type="ECO:0008006" key="3">
    <source>
        <dbReference type="Google" id="ProtNLM"/>
    </source>
</evidence>
<dbReference type="Proteomes" id="UP001444661">
    <property type="component" value="Unassembled WGS sequence"/>
</dbReference>
<evidence type="ECO:0000313" key="2">
    <source>
        <dbReference type="Proteomes" id="UP001444661"/>
    </source>
</evidence>
<dbReference type="EMBL" id="JAQQWK010000010">
    <property type="protein sequence ID" value="KAK8029510.1"/>
    <property type="molecule type" value="Genomic_DNA"/>
</dbReference>